<dbReference type="InterPro" id="IPR003961">
    <property type="entry name" value="FN3_dom"/>
</dbReference>
<dbReference type="InterPro" id="IPR022409">
    <property type="entry name" value="PKD/Chitinase_dom"/>
</dbReference>
<dbReference type="Gene3D" id="2.60.40.10">
    <property type="entry name" value="Immunoglobulins"/>
    <property type="match status" value="2"/>
</dbReference>
<dbReference type="InterPro" id="IPR000601">
    <property type="entry name" value="PKD_dom"/>
</dbReference>
<dbReference type="SUPFAM" id="SSF49299">
    <property type="entry name" value="PKD domain"/>
    <property type="match status" value="1"/>
</dbReference>
<dbReference type="PROSITE" id="PS50093">
    <property type="entry name" value="PKD"/>
    <property type="match status" value="1"/>
</dbReference>
<dbReference type="RefSeq" id="WP_103312703.1">
    <property type="nucleotide sequence ID" value="NZ_PPPD01000001.1"/>
</dbReference>
<dbReference type="InterPro" id="IPR013320">
    <property type="entry name" value="ConA-like_dom_sf"/>
</dbReference>
<dbReference type="SUPFAM" id="SSF49265">
    <property type="entry name" value="Fibronectin type III"/>
    <property type="match status" value="1"/>
</dbReference>
<proteinExistence type="predicted"/>
<dbReference type="InterPro" id="IPR013783">
    <property type="entry name" value="Ig-like_fold"/>
</dbReference>
<protein>
    <recommendedName>
        <fullName evidence="5">PKD domain-containing protein</fullName>
    </recommendedName>
</protein>
<accession>A0A2K3V0F7</accession>
<sequence length="471" mass="47518">MNRRLLSRVLSSSLRRSPLPGSGPLRLTAGLSVCLLIGCSAPTPAPTLPAAPADFNVVSISATGVTLSWSPVGGALSYVLERKSGSAAFSLVRTLDGSATTTTDTVPNPGAYVYRLKVSTAAGESPYTLEVQATVGGAPQPGAPVLTTPTPTVGVSGTPERLILTGSVSDPDGDLKGVSVDWGDGTPSAAPALTSGSYAASHDYAAGGTFTVKVTATDAGGRSTTLPQTYAVTRFQDGSRAHFVLDNSGADLSGNKLSGTFAGSGCTAGAPDRYSLANRATVFNSSGSAACGAQVAGGMTTGNLALRVPFSLNFWIRPDAAKVGQNAWLVGQKGDAALAYVGSAHGRSGAAGKVSFALAGAGTGGGDLKITDPQALAGGQWTHYAAVVTASGSGTALTFYRNGQRLGTVNGGTFNFSTDNLWTVAEAGGGTTSGAGDLPFSGAFDDIRFYGRALAPYEVDALFRLDRFPKP</sequence>
<dbReference type="SMART" id="SM00060">
    <property type="entry name" value="FN3"/>
    <property type="match status" value="1"/>
</dbReference>
<dbReference type="EMBL" id="PPPD01000001">
    <property type="protein sequence ID" value="PNY82269.1"/>
    <property type="molecule type" value="Genomic_DNA"/>
</dbReference>
<dbReference type="Gene3D" id="2.60.120.200">
    <property type="match status" value="1"/>
</dbReference>
<reference evidence="3 4" key="1">
    <citation type="submission" date="2018-01" db="EMBL/GenBank/DDBJ databases">
        <title>Deinococcus koreensis sp. nov., a radiation-resistant bacterium isolated from river water.</title>
        <authorList>
            <person name="Choi A."/>
        </authorList>
    </citation>
    <scope>NUCLEOTIDE SEQUENCE [LARGE SCALE GENOMIC DNA]</scope>
    <source>
        <strain evidence="3 4">SJW1-2</strain>
    </source>
</reference>
<evidence type="ECO:0000259" key="1">
    <source>
        <dbReference type="PROSITE" id="PS50093"/>
    </source>
</evidence>
<keyword evidence="4" id="KW-1185">Reference proteome</keyword>
<dbReference type="Pfam" id="PF13385">
    <property type="entry name" value="Laminin_G_3"/>
    <property type="match status" value="1"/>
</dbReference>
<dbReference type="CDD" id="cd00063">
    <property type="entry name" value="FN3"/>
    <property type="match status" value="1"/>
</dbReference>
<dbReference type="OrthoDB" id="52180at2"/>
<dbReference type="Proteomes" id="UP000236379">
    <property type="component" value="Unassembled WGS sequence"/>
</dbReference>
<dbReference type="SMART" id="SM00089">
    <property type="entry name" value="PKD"/>
    <property type="match status" value="1"/>
</dbReference>
<name>A0A2K3V0F7_9DEIO</name>
<dbReference type="CDD" id="cd00146">
    <property type="entry name" value="PKD"/>
    <property type="match status" value="1"/>
</dbReference>
<gene>
    <name evidence="3" type="ORF">CVO96_13680</name>
</gene>
<evidence type="ECO:0000313" key="4">
    <source>
        <dbReference type="Proteomes" id="UP000236379"/>
    </source>
</evidence>
<dbReference type="SUPFAM" id="SSF49899">
    <property type="entry name" value="Concanavalin A-like lectins/glucanases"/>
    <property type="match status" value="1"/>
</dbReference>
<evidence type="ECO:0008006" key="5">
    <source>
        <dbReference type="Google" id="ProtNLM"/>
    </source>
</evidence>
<feature type="domain" description="Fibronectin type-III" evidence="2">
    <location>
        <begin position="51"/>
        <end position="138"/>
    </location>
</feature>
<dbReference type="InterPro" id="IPR035986">
    <property type="entry name" value="PKD_dom_sf"/>
</dbReference>
<organism evidence="3 4">
    <name type="scientific">Deinococcus koreensis</name>
    <dbReference type="NCBI Taxonomy" id="2054903"/>
    <lineage>
        <taxon>Bacteria</taxon>
        <taxon>Thermotogati</taxon>
        <taxon>Deinococcota</taxon>
        <taxon>Deinococci</taxon>
        <taxon>Deinococcales</taxon>
        <taxon>Deinococcaceae</taxon>
        <taxon>Deinococcus</taxon>
    </lineage>
</organism>
<evidence type="ECO:0000259" key="2">
    <source>
        <dbReference type="PROSITE" id="PS50853"/>
    </source>
</evidence>
<dbReference type="InterPro" id="IPR036116">
    <property type="entry name" value="FN3_sf"/>
</dbReference>
<evidence type="ECO:0000313" key="3">
    <source>
        <dbReference type="EMBL" id="PNY82269.1"/>
    </source>
</evidence>
<dbReference type="Pfam" id="PF18911">
    <property type="entry name" value="PKD_4"/>
    <property type="match status" value="1"/>
</dbReference>
<comment type="caution">
    <text evidence="3">The sequence shown here is derived from an EMBL/GenBank/DDBJ whole genome shotgun (WGS) entry which is preliminary data.</text>
</comment>
<feature type="domain" description="PKD" evidence="1">
    <location>
        <begin position="181"/>
        <end position="233"/>
    </location>
</feature>
<dbReference type="PROSITE" id="PS50853">
    <property type="entry name" value="FN3"/>
    <property type="match status" value="1"/>
</dbReference>
<dbReference type="AlphaFoldDB" id="A0A2K3V0F7"/>